<feature type="region of interest" description="Disordered" evidence="1">
    <location>
        <begin position="1050"/>
        <end position="1090"/>
    </location>
</feature>
<proteinExistence type="predicted"/>
<gene>
    <name evidence="3" type="ORF">CLUP02_05809</name>
</gene>
<dbReference type="Pfam" id="PF08325">
    <property type="entry name" value="WLM"/>
    <property type="match status" value="1"/>
</dbReference>
<feature type="region of interest" description="Disordered" evidence="1">
    <location>
        <begin position="552"/>
        <end position="649"/>
    </location>
</feature>
<dbReference type="InterPro" id="IPR013536">
    <property type="entry name" value="WLM_dom"/>
</dbReference>
<feature type="compositionally biased region" description="Low complexity" evidence="1">
    <location>
        <begin position="613"/>
        <end position="627"/>
    </location>
</feature>
<dbReference type="Gene3D" id="2.120.10.80">
    <property type="entry name" value="Kelch-type beta propeller"/>
    <property type="match status" value="2"/>
</dbReference>
<dbReference type="SUPFAM" id="SSF117281">
    <property type="entry name" value="Kelch motif"/>
    <property type="match status" value="1"/>
</dbReference>
<dbReference type="InterPro" id="IPR052588">
    <property type="entry name" value="Kelch_domain_protein"/>
</dbReference>
<feature type="compositionally biased region" description="Basic and acidic residues" evidence="1">
    <location>
        <begin position="1160"/>
        <end position="1184"/>
    </location>
</feature>
<name>A0A9Q8SMX5_9PEZI</name>
<feature type="compositionally biased region" description="Basic and acidic residues" evidence="1">
    <location>
        <begin position="1204"/>
        <end position="1213"/>
    </location>
</feature>
<feature type="compositionally biased region" description="Basic and acidic residues" evidence="1">
    <location>
        <begin position="1052"/>
        <end position="1066"/>
    </location>
</feature>
<feature type="compositionally biased region" description="Low complexity" evidence="1">
    <location>
        <begin position="1227"/>
        <end position="1264"/>
    </location>
</feature>
<dbReference type="Gene3D" id="3.30.2010.10">
    <property type="entry name" value="Metalloproteases ('zincins'), catalytic domain"/>
    <property type="match status" value="1"/>
</dbReference>
<dbReference type="GeneID" id="73339824"/>
<feature type="domain" description="WLM" evidence="2">
    <location>
        <begin position="816"/>
        <end position="1052"/>
    </location>
</feature>
<dbReference type="RefSeq" id="XP_049141957.1">
    <property type="nucleotide sequence ID" value="XM_049284814.1"/>
</dbReference>
<sequence>MASNPDLWLRILAGSIYQSALFIAPKMRKGTEVNPTIIIPPFTPPTSQTSISELICPHAAKKQKQANKGEKKAKTKTAKLEGSDAEDVDLEQVLEEYKKQQEQFLKVTETVCEGPPKARSASTIMASPCDSNNLLLFGGEYFNGSLAHFFNDLHIYYINRDEWRCVTSPNAPLPRSGHAWTRASNPNHVYLFGGEFSSPKQGTFHHYSDFWRLEPATREWTKIECKGKTPPARSGHRMTYWKQFIILFGGFQDTSNQTKYLADVWIFDTQNFSWHSPTLPPAQLKPDARSSFTFLPHEQGAVLYGGYSRVKATVAANKQARGSSQGQKNILKPMVHDDCFFLRMSLPPDGSPPTAPPVVRWERRKKPANAPSPKRAGATMAWHKGRGILFGGVHDVEDSEEGMDSEFFRELFAWNIERNRFFPLALRKARQQKKANPAEQRGGRRARAQDREEELLRQLAALETGKSLEDADDMEIEKKEEEPDEDATPMREMPITMELPHQRFNAQLAVQDDVLYIYGGTFEAKDREFTFDDLYAVDLGKMDGCKEIFNRPVDDWIESEDEDDDDDEDDDEDDDDEEDEEGDIEMEEEDKKPFYTPSKRKKKQGDEASVAGSETTNATSSTAPTSATEDDDTEAAETVDDGLPHPRPFETRRDFFVRTTNEWQEILMTNLRWKNIQPETLAIKEIKAKAFELSEEKWWDCREEITALEEEQEAAGISEVVSLAERGDAAAAGRQPSLCSLEGGEKDVTEYWEILDASLLSIEYSTPDIIDTQQRLETLRKDWSRKQTIPRLLPLAFQSRILVSANMPIGIQRLNAKRSQPNDRIIFIKPLKGRDEKIAQDFLERIAAQCLPIMKEHHLSVMSLEQYEFNREFVGRNFNAGEIIQLVLKSQSGRWLPFEYVQMVMMHELAHCKQMNHSRAFWAVRNNYAEQMRGLWQRGYSGEGIWGRGALLGTGQFQHNVALPSEPLPEHLCGGTYRSRGRKRKIKPKLSYKEQKERRILKKFGANGTALGADEETKVKLEGGKRTLAKPRVAGSARGRELRAAAALARFDQPKKEPEEDIKNEVKDEDSGESEYEDDPADIKNEDAVDIDGKVIKDGKGRGMIKVCEDENSDDQDAQNELQELQASVKQWRQTHLKFKREPVDEAEASSVPPPNRVAESSHKEAPTIRRPEREAPSRVKVKEEPDDDQEAPILDIASATPTIKREARDDPRSIATRHPISPPSAPSAASPSAERQRVTATATESATMTASKSNRAAAAATTAEDGRESETGSICGVCSFANSALSITCAVCSHVLDPASVPNAWRCEGAACQESEYLNPGDFGVCGVFKRDEFEIMTNCGYC</sequence>
<dbReference type="InterPro" id="IPR015915">
    <property type="entry name" value="Kelch-typ_b-propeller"/>
</dbReference>
<dbReference type="Proteomes" id="UP000830671">
    <property type="component" value="Chromosome 3"/>
</dbReference>
<evidence type="ECO:0000313" key="3">
    <source>
        <dbReference type="EMBL" id="UQC80326.1"/>
    </source>
</evidence>
<dbReference type="PANTHER" id="PTHR46063:SF1">
    <property type="entry name" value="KELCH DOMAIN-CONTAINING PROTEIN 4"/>
    <property type="match status" value="1"/>
</dbReference>
<dbReference type="Pfam" id="PF24681">
    <property type="entry name" value="Kelch_KLHDC2_KLHL20_DRC7"/>
    <property type="match status" value="1"/>
</dbReference>
<keyword evidence="4" id="KW-1185">Reference proteome</keyword>
<organism evidence="3 4">
    <name type="scientific">Colletotrichum lupini</name>
    <dbReference type="NCBI Taxonomy" id="145971"/>
    <lineage>
        <taxon>Eukaryota</taxon>
        <taxon>Fungi</taxon>
        <taxon>Dikarya</taxon>
        <taxon>Ascomycota</taxon>
        <taxon>Pezizomycotina</taxon>
        <taxon>Sordariomycetes</taxon>
        <taxon>Hypocreomycetidae</taxon>
        <taxon>Glomerellales</taxon>
        <taxon>Glomerellaceae</taxon>
        <taxon>Colletotrichum</taxon>
        <taxon>Colletotrichum acutatum species complex</taxon>
    </lineage>
</organism>
<dbReference type="EMBL" id="CP019475">
    <property type="protein sequence ID" value="UQC80326.1"/>
    <property type="molecule type" value="Genomic_DNA"/>
</dbReference>
<evidence type="ECO:0000259" key="2">
    <source>
        <dbReference type="PROSITE" id="PS51397"/>
    </source>
</evidence>
<feature type="region of interest" description="Disordered" evidence="1">
    <location>
        <begin position="430"/>
        <end position="453"/>
    </location>
</feature>
<dbReference type="KEGG" id="clup:CLUP02_05809"/>
<accession>A0A9Q8SMX5</accession>
<reference evidence="3" key="1">
    <citation type="journal article" date="2021" name="Mol. Plant Microbe Interact.">
        <title>Complete Genome Sequence of the Plant-Pathogenic Fungus Colletotrichum lupini.</title>
        <authorList>
            <person name="Baroncelli R."/>
            <person name="Pensec F."/>
            <person name="Da Lio D."/>
            <person name="Boufleur T."/>
            <person name="Vicente I."/>
            <person name="Sarrocco S."/>
            <person name="Picot A."/>
            <person name="Baraldi E."/>
            <person name="Sukno S."/>
            <person name="Thon M."/>
            <person name="Le Floch G."/>
        </authorList>
    </citation>
    <scope>NUCLEOTIDE SEQUENCE</scope>
    <source>
        <strain evidence="3">IMI 504893</strain>
    </source>
</reference>
<dbReference type="PANTHER" id="PTHR46063">
    <property type="entry name" value="KELCH DOMAIN-CONTAINING PROTEIN"/>
    <property type="match status" value="1"/>
</dbReference>
<dbReference type="Pfam" id="PF13422">
    <property type="entry name" value="DUF4110"/>
    <property type="match status" value="1"/>
</dbReference>
<dbReference type="InterPro" id="IPR025183">
    <property type="entry name" value="DUF4110"/>
</dbReference>
<evidence type="ECO:0000256" key="1">
    <source>
        <dbReference type="SAM" id="MobiDB-lite"/>
    </source>
</evidence>
<feature type="compositionally biased region" description="Acidic residues" evidence="1">
    <location>
        <begin position="555"/>
        <end position="588"/>
    </location>
</feature>
<feature type="compositionally biased region" description="Basic and acidic residues" evidence="1">
    <location>
        <begin position="1081"/>
        <end position="1090"/>
    </location>
</feature>
<feature type="compositionally biased region" description="Acidic residues" evidence="1">
    <location>
        <begin position="1067"/>
        <end position="1080"/>
    </location>
</feature>
<feature type="compositionally biased region" description="Acidic residues" evidence="1">
    <location>
        <begin position="628"/>
        <end position="640"/>
    </location>
</feature>
<feature type="region of interest" description="Disordered" evidence="1">
    <location>
        <begin position="466"/>
        <end position="491"/>
    </location>
</feature>
<protein>
    <submittedName>
        <fullName evidence="3">Kelch domain-containing protein</fullName>
    </submittedName>
</protein>
<dbReference type="PROSITE" id="PS51397">
    <property type="entry name" value="WLM"/>
    <property type="match status" value="1"/>
</dbReference>
<evidence type="ECO:0000313" key="4">
    <source>
        <dbReference type="Proteomes" id="UP000830671"/>
    </source>
</evidence>
<feature type="region of interest" description="Disordered" evidence="1">
    <location>
        <begin position="1138"/>
        <end position="1272"/>
    </location>
</feature>